<evidence type="ECO:0000259" key="8">
    <source>
        <dbReference type="Pfam" id="PF03447"/>
    </source>
</evidence>
<keyword evidence="3 6" id="KW-0521">NADP</keyword>
<dbReference type="PANTHER" id="PTHR31873">
    <property type="entry name" value="L-ASPARTATE DEHYDROGENASE-RELATED"/>
    <property type="match status" value="1"/>
</dbReference>
<dbReference type="GO" id="GO:0051287">
    <property type="term" value="F:NAD binding"/>
    <property type="evidence" value="ECO:0007669"/>
    <property type="project" value="UniProtKB-UniRule"/>
</dbReference>
<proteinExistence type="inferred from homology"/>
<organism evidence="9 10">
    <name type="scientific">Hoeflea prorocentri</name>
    <dbReference type="NCBI Taxonomy" id="1922333"/>
    <lineage>
        <taxon>Bacteria</taxon>
        <taxon>Pseudomonadati</taxon>
        <taxon>Pseudomonadota</taxon>
        <taxon>Alphaproteobacteria</taxon>
        <taxon>Hyphomicrobiales</taxon>
        <taxon>Rhizobiaceae</taxon>
        <taxon>Hoeflea</taxon>
    </lineage>
</organism>
<reference evidence="9" key="1">
    <citation type="submission" date="2022-11" db="EMBL/GenBank/DDBJ databases">
        <title>Draft genome sequence of Hoeflea poritis E7-10 and Hoeflea prorocentri PM5-8, separated from scleractinian coral Porites lutea and marine dinoflagellate.</title>
        <authorList>
            <person name="Zhang G."/>
            <person name="Wei Q."/>
            <person name="Cai L."/>
        </authorList>
    </citation>
    <scope>NUCLEOTIDE SEQUENCE</scope>
    <source>
        <strain evidence="9">PM5-8</strain>
    </source>
</reference>
<dbReference type="NCBIfam" id="NF009828">
    <property type="entry name" value="PRK13303.1-3"/>
    <property type="match status" value="1"/>
</dbReference>
<evidence type="ECO:0000256" key="5">
    <source>
        <dbReference type="ARBA" id="ARBA00023027"/>
    </source>
</evidence>
<dbReference type="InterPro" id="IPR002811">
    <property type="entry name" value="Asp_DH"/>
</dbReference>
<feature type="binding site" evidence="6">
    <location>
        <position position="199"/>
    </location>
    <ligand>
        <name>NAD(+)</name>
        <dbReference type="ChEBI" id="CHEBI:57540"/>
    </ligand>
</feature>
<dbReference type="EC" id="1.4.1.21" evidence="6"/>
<evidence type="ECO:0000313" key="9">
    <source>
        <dbReference type="EMBL" id="MDA5397557.1"/>
    </source>
</evidence>
<dbReference type="EMBL" id="JAPJZI010000001">
    <property type="protein sequence ID" value="MDA5397557.1"/>
    <property type="molecule type" value="Genomic_DNA"/>
</dbReference>
<dbReference type="InterPro" id="IPR011182">
    <property type="entry name" value="L-Asp_DH"/>
</dbReference>
<dbReference type="InterPro" id="IPR036291">
    <property type="entry name" value="NAD(P)-bd_dom_sf"/>
</dbReference>
<dbReference type="GO" id="GO:0009435">
    <property type="term" value="P:NAD+ biosynthetic process"/>
    <property type="evidence" value="ECO:0007669"/>
    <property type="project" value="UniProtKB-UniRule"/>
</dbReference>
<dbReference type="SUPFAM" id="SSF55347">
    <property type="entry name" value="Glyceraldehyde-3-phosphate dehydrogenase-like, C-terminal domain"/>
    <property type="match status" value="1"/>
</dbReference>
<protein>
    <recommendedName>
        <fullName evidence="6">L-aspartate dehydrogenase</fullName>
        <ecNumber evidence="6">1.4.1.21</ecNumber>
    </recommendedName>
</protein>
<comment type="pathway">
    <text evidence="6">Cofactor biosynthesis; NAD(+) biosynthesis; iminoaspartate from L-aspartate (dehydrogenase route): step 1/1.</text>
</comment>
<dbReference type="GO" id="GO:0033735">
    <property type="term" value="F:aspartate dehydrogenase [NAD(P)+] activity"/>
    <property type="evidence" value="ECO:0007669"/>
    <property type="project" value="UniProtKB-EC"/>
</dbReference>
<feature type="active site" evidence="6">
    <location>
        <position position="229"/>
    </location>
</feature>
<evidence type="ECO:0000256" key="6">
    <source>
        <dbReference type="HAMAP-Rule" id="MF_01265"/>
    </source>
</evidence>
<dbReference type="Pfam" id="PF03447">
    <property type="entry name" value="NAD_binding_3"/>
    <property type="match status" value="1"/>
</dbReference>
<dbReference type="InterPro" id="IPR005106">
    <property type="entry name" value="Asp/hSer_DH_NAD-bd"/>
</dbReference>
<feature type="domain" description="Aspartate/homoserine dehydrogenase NAD-binding" evidence="8">
    <location>
        <begin position="10"/>
        <end position="130"/>
    </location>
</feature>
<sequence length="276" mass="27985">MSLGHVAIIGYGAIAQDLVGILSGAGEGAPTCISLLVRQERVSQTHEAVRSLYASASVLQITSDVDDILGAAPDVVAECAGHEAVGKLAPAVLAGGVDLVVSSVGALADEAVMFEIQSAARGSGAQCLVPAGAIGGIDALAAARLSGLQSVSYTGRKPPSAWAGTPAETLIDLSALTEESVFFAGSARDAAQSYPKNANVAATVALAGTGMDETQVRLIADPSINENVHEITVASDASDFSMRFVAKPSKRNPKTSRSTVYSIARAVLNRGAALVI</sequence>
<comment type="function">
    <text evidence="6">Specifically catalyzes the NAD or NADP-dependent dehydrogenation of L-aspartate to iminoaspartate.</text>
</comment>
<evidence type="ECO:0000313" key="10">
    <source>
        <dbReference type="Proteomes" id="UP001151234"/>
    </source>
</evidence>
<feature type="binding site" evidence="6">
    <location>
        <position position="133"/>
    </location>
    <ligand>
        <name>NAD(+)</name>
        <dbReference type="ChEBI" id="CHEBI:57540"/>
    </ligand>
</feature>
<dbReference type="HAMAP" id="MF_01265">
    <property type="entry name" value="NadX"/>
    <property type="match status" value="1"/>
</dbReference>
<dbReference type="PIRSF" id="PIRSF005227">
    <property type="entry name" value="Asp_dh_NAD_syn"/>
    <property type="match status" value="1"/>
</dbReference>
<name>A0A9X3UEB8_9HYPH</name>
<keyword evidence="2 6" id="KW-0662">Pyridine nucleotide biosynthesis</keyword>
<dbReference type="GO" id="GO:0050661">
    <property type="term" value="F:NADP binding"/>
    <property type="evidence" value="ECO:0007669"/>
    <property type="project" value="UniProtKB-UniRule"/>
</dbReference>
<comment type="catalytic activity">
    <reaction evidence="6">
        <text>L-aspartate + NAD(+) + H2O = oxaloacetate + NH4(+) + NADH + H(+)</text>
        <dbReference type="Rhea" id="RHEA:11788"/>
        <dbReference type="ChEBI" id="CHEBI:15377"/>
        <dbReference type="ChEBI" id="CHEBI:15378"/>
        <dbReference type="ChEBI" id="CHEBI:16452"/>
        <dbReference type="ChEBI" id="CHEBI:28938"/>
        <dbReference type="ChEBI" id="CHEBI:29991"/>
        <dbReference type="ChEBI" id="CHEBI:57540"/>
        <dbReference type="ChEBI" id="CHEBI:57945"/>
        <dbReference type="EC" id="1.4.1.21"/>
    </reaction>
</comment>
<dbReference type="Pfam" id="PF01958">
    <property type="entry name" value="Asp_DH_C"/>
    <property type="match status" value="1"/>
</dbReference>
<dbReference type="InterPro" id="IPR020626">
    <property type="entry name" value="Asp_DH_prok"/>
</dbReference>
<evidence type="ECO:0000256" key="4">
    <source>
        <dbReference type="ARBA" id="ARBA00023002"/>
    </source>
</evidence>
<dbReference type="Proteomes" id="UP001151234">
    <property type="component" value="Unassembled WGS sequence"/>
</dbReference>
<feature type="domain" description="Aspartate dehydrogenase" evidence="7">
    <location>
        <begin position="177"/>
        <end position="263"/>
    </location>
</feature>
<comment type="caution">
    <text evidence="9">The sequence shown here is derived from an EMBL/GenBank/DDBJ whole genome shotgun (WGS) entry which is preliminary data.</text>
</comment>
<dbReference type="GO" id="GO:0016639">
    <property type="term" value="F:oxidoreductase activity, acting on the CH-NH2 group of donors, NAD or NADP as acceptor"/>
    <property type="evidence" value="ECO:0007669"/>
    <property type="project" value="UniProtKB-UniRule"/>
</dbReference>
<keyword evidence="5 6" id="KW-0520">NAD</keyword>
<evidence type="ECO:0000256" key="3">
    <source>
        <dbReference type="ARBA" id="ARBA00022857"/>
    </source>
</evidence>
<dbReference type="RefSeq" id="WP_267989016.1">
    <property type="nucleotide sequence ID" value="NZ_JAPJZI010000001.1"/>
</dbReference>
<dbReference type="Gene3D" id="3.40.50.720">
    <property type="entry name" value="NAD(P)-binding Rossmann-like Domain"/>
    <property type="match status" value="1"/>
</dbReference>
<keyword evidence="4 6" id="KW-0560">Oxidoreductase</keyword>
<dbReference type="NCBIfam" id="NF009827">
    <property type="entry name" value="PRK13303.1-2"/>
    <property type="match status" value="1"/>
</dbReference>
<comment type="miscellaneous">
    <text evidence="6">The iminoaspartate product is unstable in aqueous solution and can decompose to oxaloacetate and ammonia.</text>
</comment>
<evidence type="ECO:0000256" key="1">
    <source>
        <dbReference type="ARBA" id="ARBA00008331"/>
    </source>
</evidence>
<evidence type="ECO:0000259" key="7">
    <source>
        <dbReference type="Pfam" id="PF01958"/>
    </source>
</evidence>
<dbReference type="PANTHER" id="PTHR31873:SF6">
    <property type="entry name" value="ASPARTATE DEHYDROGENASE DOMAIN-CONTAINING PROTEIN"/>
    <property type="match status" value="1"/>
</dbReference>
<evidence type="ECO:0000256" key="2">
    <source>
        <dbReference type="ARBA" id="ARBA00022642"/>
    </source>
</evidence>
<comment type="catalytic activity">
    <reaction evidence="6">
        <text>L-aspartate + NADP(+) + H2O = oxaloacetate + NH4(+) + NADPH + H(+)</text>
        <dbReference type="Rhea" id="RHEA:11784"/>
        <dbReference type="ChEBI" id="CHEBI:15377"/>
        <dbReference type="ChEBI" id="CHEBI:15378"/>
        <dbReference type="ChEBI" id="CHEBI:16452"/>
        <dbReference type="ChEBI" id="CHEBI:28938"/>
        <dbReference type="ChEBI" id="CHEBI:29991"/>
        <dbReference type="ChEBI" id="CHEBI:57783"/>
        <dbReference type="ChEBI" id="CHEBI:58349"/>
        <dbReference type="EC" id="1.4.1.21"/>
    </reaction>
</comment>
<accession>A0A9X3UEB8</accession>
<dbReference type="AlphaFoldDB" id="A0A9X3UEB8"/>
<gene>
    <name evidence="6" type="primary">nadX</name>
    <name evidence="9" type="ORF">OQ273_03125</name>
</gene>
<dbReference type="SUPFAM" id="SSF51735">
    <property type="entry name" value="NAD(P)-binding Rossmann-fold domains"/>
    <property type="match status" value="1"/>
</dbReference>
<comment type="similarity">
    <text evidence="1 6">Belongs to the L-aspartate dehydrogenase family.</text>
</comment>
<keyword evidence="10" id="KW-1185">Reference proteome</keyword>
<dbReference type="Gene3D" id="3.30.360.10">
    <property type="entry name" value="Dihydrodipicolinate Reductase, domain 2"/>
    <property type="match status" value="1"/>
</dbReference>